<evidence type="ECO:0000313" key="1">
    <source>
        <dbReference type="EMBL" id="MPM00519.1"/>
    </source>
</evidence>
<organism evidence="1">
    <name type="scientific">bioreactor metagenome</name>
    <dbReference type="NCBI Taxonomy" id="1076179"/>
    <lineage>
        <taxon>unclassified sequences</taxon>
        <taxon>metagenomes</taxon>
        <taxon>ecological metagenomes</taxon>
    </lineage>
</organism>
<sequence length="30" mass="3800">MYFKINYIRDFMKQKIIINEAIFYEKTPIK</sequence>
<dbReference type="AlphaFoldDB" id="A0A644WAB1"/>
<protein>
    <submittedName>
        <fullName evidence="1">Uncharacterized protein</fullName>
    </submittedName>
</protein>
<accession>A0A644WAB1</accession>
<gene>
    <name evidence="1" type="ORF">SDC9_46745</name>
</gene>
<reference evidence="1" key="1">
    <citation type="submission" date="2019-08" db="EMBL/GenBank/DDBJ databases">
        <authorList>
            <person name="Kucharzyk K."/>
            <person name="Murdoch R.W."/>
            <person name="Higgins S."/>
            <person name="Loffler F."/>
        </authorList>
    </citation>
    <scope>NUCLEOTIDE SEQUENCE</scope>
</reference>
<dbReference type="EMBL" id="VSSQ01000735">
    <property type="protein sequence ID" value="MPM00519.1"/>
    <property type="molecule type" value="Genomic_DNA"/>
</dbReference>
<comment type="caution">
    <text evidence="1">The sequence shown here is derived from an EMBL/GenBank/DDBJ whole genome shotgun (WGS) entry which is preliminary data.</text>
</comment>
<proteinExistence type="predicted"/>
<name>A0A644WAB1_9ZZZZ</name>